<name>A0A7X2V472_9BACI</name>
<dbReference type="Gene3D" id="3.40.30.10">
    <property type="entry name" value="Glutaredoxin"/>
    <property type="match status" value="1"/>
</dbReference>
<dbReference type="InterPro" id="IPR002109">
    <property type="entry name" value="Glutaredoxin"/>
</dbReference>
<dbReference type="AlphaFoldDB" id="A0A7X2V472"/>
<accession>A0A7X2V472</accession>
<evidence type="ECO:0000313" key="2">
    <source>
        <dbReference type="EMBL" id="MTH53100.1"/>
    </source>
</evidence>
<dbReference type="GO" id="GO:0009055">
    <property type="term" value="F:electron transfer activity"/>
    <property type="evidence" value="ECO:0007669"/>
    <property type="project" value="TreeGrafter"/>
</dbReference>
<dbReference type="InterPro" id="IPR036249">
    <property type="entry name" value="Thioredoxin-like_sf"/>
</dbReference>
<dbReference type="CDD" id="cd02976">
    <property type="entry name" value="NrdH"/>
    <property type="match status" value="1"/>
</dbReference>
<reference evidence="2 3" key="1">
    <citation type="journal article" date="2017" name="Int. J. Syst. Evol. Microbiol.">
        <title>Bacillus mangrovi sp. nov., isolated from a sediment sample from a mangrove forest.</title>
        <authorList>
            <person name="Gupta V."/>
            <person name="Singh P.K."/>
            <person name="Korpole S."/>
            <person name="Tanuku N.R.S."/>
            <person name="Pinnaka A.K."/>
        </authorList>
    </citation>
    <scope>NUCLEOTIDE SEQUENCE [LARGE SCALE GENOMIC DNA]</scope>
    <source>
        <strain evidence="2 3">KCTC 33872</strain>
    </source>
</reference>
<dbReference type="PANTHER" id="PTHR34386:SF1">
    <property type="entry name" value="GLUTAREDOXIN-LIKE PROTEIN NRDH"/>
    <property type="match status" value="1"/>
</dbReference>
<dbReference type="Proteomes" id="UP000434639">
    <property type="component" value="Unassembled WGS sequence"/>
</dbReference>
<dbReference type="SUPFAM" id="SSF52833">
    <property type="entry name" value="Thioredoxin-like"/>
    <property type="match status" value="1"/>
</dbReference>
<keyword evidence="3" id="KW-1185">Reference proteome</keyword>
<feature type="domain" description="Glutaredoxin" evidence="1">
    <location>
        <begin position="5"/>
        <end position="64"/>
    </location>
</feature>
<protein>
    <submittedName>
        <fullName evidence="2">NrdH-redoxin</fullName>
    </submittedName>
</protein>
<organism evidence="2 3">
    <name type="scientific">Metabacillus mangrovi</name>
    <dbReference type="NCBI Taxonomy" id="1491830"/>
    <lineage>
        <taxon>Bacteria</taxon>
        <taxon>Bacillati</taxon>
        <taxon>Bacillota</taxon>
        <taxon>Bacilli</taxon>
        <taxon>Bacillales</taxon>
        <taxon>Bacillaceae</taxon>
        <taxon>Metabacillus</taxon>
    </lineage>
</organism>
<evidence type="ECO:0000313" key="3">
    <source>
        <dbReference type="Proteomes" id="UP000434639"/>
    </source>
</evidence>
<dbReference type="RefSeq" id="WP_155111727.1">
    <property type="nucleotide sequence ID" value="NZ_WMIB01000004.1"/>
</dbReference>
<dbReference type="Pfam" id="PF00462">
    <property type="entry name" value="Glutaredoxin"/>
    <property type="match status" value="1"/>
</dbReference>
<dbReference type="EMBL" id="WMIB01000004">
    <property type="protein sequence ID" value="MTH53100.1"/>
    <property type="molecule type" value="Genomic_DNA"/>
</dbReference>
<gene>
    <name evidence="2" type="ORF">GKZ89_06715</name>
</gene>
<dbReference type="PROSITE" id="PS51354">
    <property type="entry name" value="GLUTAREDOXIN_2"/>
    <property type="match status" value="1"/>
</dbReference>
<proteinExistence type="predicted"/>
<dbReference type="OrthoDB" id="9795531at2"/>
<comment type="caution">
    <text evidence="2">The sequence shown here is derived from an EMBL/GenBank/DDBJ whole genome shotgun (WGS) entry which is preliminary data.</text>
</comment>
<dbReference type="InterPro" id="IPR051548">
    <property type="entry name" value="Grx-like_ET"/>
</dbReference>
<sequence length="77" mass="8885">MTKKITLYTQPDCPPCKITRQFLDHHKLPYEVIDVSEDQEARTYLTQSLQSYSTPTVTVGEKVVKGFNLQELEKLVL</sequence>
<dbReference type="GO" id="GO:0045454">
    <property type="term" value="P:cell redox homeostasis"/>
    <property type="evidence" value="ECO:0007669"/>
    <property type="project" value="TreeGrafter"/>
</dbReference>
<evidence type="ECO:0000259" key="1">
    <source>
        <dbReference type="Pfam" id="PF00462"/>
    </source>
</evidence>
<dbReference type="PANTHER" id="PTHR34386">
    <property type="entry name" value="GLUTAREDOXIN"/>
    <property type="match status" value="1"/>
</dbReference>